<dbReference type="OrthoDB" id="5594977at2759"/>
<dbReference type="PANTHER" id="PTHR28265">
    <property type="entry name" value="MAINTENANCE OF TELOMERE CAPPING PROTEIN 1"/>
    <property type="match status" value="1"/>
</dbReference>
<evidence type="ECO:0000313" key="2">
    <source>
        <dbReference type="EMBL" id="TEB39376.1"/>
    </source>
</evidence>
<dbReference type="InterPro" id="IPR018814">
    <property type="entry name" value="DUF5427"/>
</dbReference>
<name>A0A4Y7TYY7_COPMI</name>
<feature type="region of interest" description="Disordered" evidence="1">
    <location>
        <begin position="33"/>
        <end position="122"/>
    </location>
</feature>
<comment type="caution">
    <text evidence="2">The sequence shown here is derived from an EMBL/GenBank/DDBJ whole genome shotgun (WGS) entry which is preliminary data.</text>
</comment>
<dbReference type="PANTHER" id="PTHR28265:SF1">
    <property type="entry name" value="MAINTENANCE OF TELOMERE CAPPING PROTEIN 1"/>
    <property type="match status" value="1"/>
</dbReference>
<feature type="region of interest" description="Disordered" evidence="1">
    <location>
        <begin position="398"/>
        <end position="432"/>
    </location>
</feature>
<evidence type="ECO:0000313" key="3">
    <source>
        <dbReference type="Proteomes" id="UP000298030"/>
    </source>
</evidence>
<accession>A0A4Y7TYY7</accession>
<feature type="compositionally biased region" description="Basic and acidic residues" evidence="1">
    <location>
        <begin position="422"/>
        <end position="432"/>
    </location>
</feature>
<proteinExistence type="predicted"/>
<dbReference type="AlphaFoldDB" id="A0A4Y7TYY7"/>
<sequence>MGARAFDSILEQCQWHPSPNPKLEEALEFLDDLDSFAAPGDPNAITKPKTKTPPPPQWQAESATRKKYLHLSTKSHRRAPNPHPKLLLPSPRSGTPTVRKSTERQRVPKATGPRPKDRKPLLLRLGPALVDGAGGRSGQPASSAIQQARSVVDEQVKHLPKNLPIQNDQVRGWGESALVYGKKAQEYAKNAQLDKLSQDFKRVGLSTLTDILNVVAPPISEHEVIQVWLSHDMQGYEGVESLVYRSLTRILEQVEGGDLIVNRGNESKPKDDAPVKLAQVEVESLAGDNKKVSSPSEVNNPTTYSNVYIRIQPFFNRFKISEGGSDKGSDASNKLQFLVYLFDPEHELTHTSVTQAVSATWIDIWDEYDWVEDLVADSLRLGVEVLGQDYVVSRMGWAKKSGEEGEAEEEDSSEEETSSEEGDPKTKKLADS</sequence>
<dbReference type="Pfam" id="PF10310">
    <property type="entry name" value="DUF5427"/>
    <property type="match status" value="2"/>
</dbReference>
<protein>
    <recommendedName>
        <fullName evidence="4">Maintenance of telomere capping protein 1</fullName>
    </recommendedName>
</protein>
<dbReference type="STRING" id="71717.A0A4Y7TYY7"/>
<feature type="compositionally biased region" description="Basic residues" evidence="1">
    <location>
        <begin position="65"/>
        <end position="80"/>
    </location>
</feature>
<dbReference type="Proteomes" id="UP000298030">
    <property type="component" value="Unassembled WGS sequence"/>
</dbReference>
<keyword evidence="3" id="KW-1185">Reference proteome</keyword>
<organism evidence="2 3">
    <name type="scientific">Coprinellus micaceus</name>
    <name type="common">Glistening ink-cap mushroom</name>
    <name type="synonym">Coprinus micaceus</name>
    <dbReference type="NCBI Taxonomy" id="71717"/>
    <lineage>
        <taxon>Eukaryota</taxon>
        <taxon>Fungi</taxon>
        <taxon>Dikarya</taxon>
        <taxon>Basidiomycota</taxon>
        <taxon>Agaricomycotina</taxon>
        <taxon>Agaricomycetes</taxon>
        <taxon>Agaricomycetidae</taxon>
        <taxon>Agaricales</taxon>
        <taxon>Agaricineae</taxon>
        <taxon>Psathyrellaceae</taxon>
        <taxon>Coprinellus</taxon>
    </lineage>
</organism>
<evidence type="ECO:0000256" key="1">
    <source>
        <dbReference type="SAM" id="MobiDB-lite"/>
    </source>
</evidence>
<dbReference type="EMBL" id="QPFP01000002">
    <property type="protein sequence ID" value="TEB39376.1"/>
    <property type="molecule type" value="Genomic_DNA"/>
</dbReference>
<reference evidence="2 3" key="1">
    <citation type="journal article" date="2019" name="Nat. Ecol. Evol.">
        <title>Megaphylogeny resolves global patterns of mushroom evolution.</title>
        <authorList>
            <person name="Varga T."/>
            <person name="Krizsan K."/>
            <person name="Foldi C."/>
            <person name="Dima B."/>
            <person name="Sanchez-Garcia M."/>
            <person name="Sanchez-Ramirez S."/>
            <person name="Szollosi G.J."/>
            <person name="Szarkandi J.G."/>
            <person name="Papp V."/>
            <person name="Albert L."/>
            <person name="Andreopoulos W."/>
            <person name="Angelini C."/>
            <person name="Antonin V."/>
            <person name="Barry K.W."/>
            <person name="Bougher N.L."/>
            <person name="Buchanan P."/>
            <person name="Buyck B."/>
            <person name="Bense V."/>
            <person name="Catcheside P."/>
            <person name="Chovatia M."/>
            <person name="Cooper J."/>
            <person name="Damon W."/>
            <person name="Desjardin D."/>
            <person name="Finy P."/>
            <person name="Geml J."/>
            <person name="Haridas S."/>
            <person name="Hughes K."/>
            <person name="Justo A."/>
            <person name="Karasinski D."/>
            <person name="Kautmanova I."/>
            <person name="Kiss B."/>
            <person name="Kocsube S."/>
            <person name="Kotiranta H."/>
            <person name="LaButti K.M."/>
            <person name="Lechner B.E."/>
            <person name="Liimatainen K."/>
            <person name="Lipzen A."/>
            <person name="Lukacs Z."/>
            <person name="Mihaltcheva S."/>
            <person name="Morgado L.N."/>
            <person name="Niskanen T."/>
            <person name="Noordeloos M.E."/>
            <person name="Ohm R.A."/>
            <person name="Ortiz-Santana B."/>
            <person name="Ovrebo C."/>
            <person name="Racz N."/>
            <person name="Riley R."/>
            <person name="Savchenko A."/>
            <person name="Shiryaev A."/>
            <person name="Soop K."/>
            <person name="Spirin V."/>
            <person name="Szebenyi C."/>
            <person name="Tomsovsky M."/>
            <person name="Tulloss R.E."/>
            <person name="Uehling J."/>
            <person name="Grigoriev I.V."/>
            <person name="Vagvolgyi C."/>
            <person name="Papp T."/>
            <person name="Martin F.M."/>
            <person name="Miettinen O."/>
            <person name="Hibbett D.S."/>
            <person name="Nagy L.G."/>
        </authorList>
    </citation>
    <scope>NUCLEOTIDE SEQUENCE [LARGE SCALE GENOMIC DNA]</scope>
    <source>
        <strain evidence="2 3">FP101781</strain>
    </source>
</reference>
<evidence type="ECO:0008006" key="4">
    <source>
        <dbReference type="Google" id="ProtNLM"/>
    </source>
</evidence>
<gene>
    <name evidence="2" type="ORF">FA13DRAFT_1785620</name>
</gene>
<feature type="compositionally biased region" description="Acidic residues" evidence="1">
    <location>
        <begin position="404"/>
        <end position="421"/>
    </location>
</feature>